<organism evidence="2 3">
    <name type="scientific">Decorospora gaudefroyi</name>
    <dbReference type="NCBI Taxonomy" id="184978"/>
    <lineage>
        <taxon>Eukaryota</taxon>
        <taxon>Fungi</taxon>
        <taxon>Dikarya</taxon>
        <taxon>Ascomycota</taxon>
        <taxon>Pezizomycotina</taxon>
        <taxon>Dothideomycetes</taxon>
        <taxon>Pleosporomycetidae</taxon>
        <taxon>Pleosporales</taxon>
        <taxon>Pleosporineae</taxon>
        <taxon>Pleosporaceae</taxon>
        <taxon>Decorospora</taxon>
    </lineage>
</organism>
<dbReference type="InterPro" id="IPR032675">
    <property type="entry name" value="LRR_dom_sf"/>
</dbReference>
<evidence type="ECO:0000313" key="3">
    <source>
        <dbReference type="Proteomes" id="UP000800040"/>
    </source>
</evidence>
<name>A0A6A5KB47_9PLEO</name>
<dbReference type="Gene3D" id="3.80.10.10">
    <property type="entry name" value="Ribonuclease Inhibitor"/>
    <property type="match status" value="1"/>
</dbReference>
<protein>
    <recommendedName>
        <fullName evidence="1">F-box domain-containing protein</fullName>
    </recommendedName>
</protein>
<dbReference type="OrthoDB" id="5279008at2759"/>
<keyword evidence="3" id="KW-1185">Reference proteome</keyword>
<dbReference type="SUPFAM" id="SSF52047">
    <property type="entry name" value="RNI-like"/>
    <property type="match status" value="1"/>
</dbReference>
<evidence type="ECO:0000313" key="2">
    <source>
        <dbReference type="EMBL" id="KAF1833471.1"/>
    </source>
</evidence>
<evidence type="ECO:0000259" key="1">
    <source>
        <dbReference type="PROSITE" id="PS50181"/>
    </source>
</evidence>
<sequence length="412" mass="46482">MSSSIERLPVEVFDIIADDLDLPALQNLRLSSRQLHLLTFSTFAKRHFSELTTTLGSASLDRLIHVANHRHLCHAVRVLDIRLLNHRDYKTLNTISRVAIFPPPKRFPKVSGVREEHITDEAITFDYVMKSKYPRRIYNQLVLALRRFCDLKVVRFRAKHAEPFGWRATVMPEGDCVFRSKCFQAVTDALLVSEVALEDFSMAKGMRTTSMSKGVNLPYSILQLSLPSLQALPHGFSSLRSLTLSIVVDDGNPRSPGWEDVLGHLIITAPRLKSLALSLDRGTNASRFSAAIIRSLSLSCRLQDLEVLRLLNCSLHEDHLAAFVSAHATSLRQVVFSDIRLVTGTWSSIWSTLKESSELECLRLASLEGTNNPVVFRKRGKEHPKIILDVEKDERTMSEMIDDLIAACDLWT</sequence>
<feature type="domain" description="F-box" evidence="1">
    <location>
        <begin position="2"/>
        <end position="51"/>
    </location>
</feature>
<reference evidence="2" key="1">
    <citation type="submission" date="2020-01" db="EMBL/GenBank/DDBJ databases">
        <authorList>
            <consortium name="DOE Joint Genome Institute"/>
            <person name="Haridas S."/>
            <person name="Albert R."/>
            <person name="Binder M."/>
            <person name="Bloem J."/>
            <person name="Labutti K."/>
            <person name="Salamov A."/>
            <person name="Andreopoulos B."/>
            <person name="Baker S.E."/>
            <person name="Barry K."/>
            <person name="Bills G."/>
            <person name="Bluhm B.H."/>
            <person name="Cannon C."/>
            <person name="Castanera R."/>
            <person name="Culley D.E."/>
            <person name="Daum C."/>
            <person name="Ezra D."/>
            <person name="Gonzalez J.B."/>
            <person name="Henrissat B."/>
            <person name="Kuo A."/>
            <person name="Liang C."/>
            <person name="Lipzen A."/>
            <person name="Lutzoni F."/>
            <person name="Magnuson J."/>
            <person name="Mondo S."/>
            <person name="Nolan M."/>
            <person name="Ohm R."/>
            <person name="Pangilinan J."/>
            <person name="Park H.-J."/>
            <person name="Ramirez L."/>
            <person name="Alfaro M."/>
            <person name="Sun H."/>
            <person name="Tritt A."/>
            <person name="Yoshinaga Y."/>
            <person name="Zwiers L.-H."/>
            <person name="Turgeon B.G."/>
            <person name="Goodwin S.B."/>
            <person name="Spatafora J.W."/>
            <person name="Crous P.W."/>
            <person name="Grigoriev I.V."/>
        </authorList>
    </citation>
    <scope>NUCLEOTIDE SEQUENCE</scope>
    <source>
        <strain evidence="2">P77</strain>
    </source>
</reference>
<dbReference type="Proteomes" id="UP000800040">
    <property type="component" value="Unassembled WGS sequence"/>
</dbReference>
<dbReference type="AlphaFoldDB" id="A0A6A5KB47"/>
<dbReference type="InterPro" id="IPR001810">
    <property type="entry name" value="F-box_dom"/>
</dbReference>
<dbReference type="PROSITE" id="PS50181">
    <property type="entry name" value="FBOX"/>
    <property type="match status" value="1"/>
</dbReference>
<accession>A0A6A5KB47</accession>
<dbReference type="EMBL" id="ML975318">
    <property type="protein sequence ID" value="KAF1833471.1"/>
    <property type="molecule type" value="Genomic_DNA"/>
</dbReference>
<proteinExistence type="predicted"/>
<gene>
    <name evidence="2" type="ORF">BDW02DRAFT_380564</name>
</gene>